<dbReference type="Pfam" id="PF04326">
    <property type="entry name" value="SLFN_AlbA_2"/>
    <property type="match status" value="1"/>
</dbReference>
<keyword evidence="2" id="KW-0547">Nucleotide-binding</keyword>
<name>A0ABY2LMG0_9LEPT</name>
<dbReference type="EMBL" id="RQFO01000024">
    <property type="protein sequence ID" value="TGK94986.1"/>
    <property type="molecule type" value="Genomic_DNA"/>
</dbReference>
<accession>A0ABY2LMG0</accession>
<keyword evidence="2" id="KW-0067">ATP-binding</keyword>
<evidence type="ECO:0000313" key="2">
    <source>
        <dbReference type="EMBL" id="TGK94986.1"/>
    </source>
</evidence>
<sequence length="370" mass="43339">MNDNIFQQFLYLSEGDSLDFKRDQYKISKSTDYEKSEFIKDILSMANSWRKTEAYIILGILEKSNKPNELIGLNEHIDDATFQQLLNSKTNRTCHFSYQAYSFQGNTFGIFKIPIQERPIYLKKNFGNLKANVVYVRRGSSTAEASIEEISKMGLPLEEESKKPTLKLTFFDIQSEKSLGDQIYLQTKPFCILDNIPEYFGVNGLYPALGINKKFNRNLFEYFNFKYKYAKSNFLLENSGNIEAKNIKIEIQIADRDIEIVQNGDEPIEPDEYNSDYIRKLPHFSIPNEIEVKKGNKIITIHSTVESIHAKDKIQLEGNIYINPQYSRELILNCKIYCDKIEKPFEQRMEIHFHHTLQNILWEDFKNKFS</sequence>
<dbReference type="InterPro" id="IPR038461">
    <property type="entry name" value="Schlafen_AlbA_2_dom_sf"/>
</dbReference>
<dbReference type="InterPro" id="IPR007421">
    <property type="entry name" value="Schlafen_AlbA_2_dom"/>
</dbReference>
<protein>
    <submittedName>
        <fullName evidence="2">ATP-binding protein</fullName>
    </submittedName>
</protein>
<proteinExistence type="predicted"/>
<dbReference type="RefSeq" id="WP_135575079.1">
    <property type="nucleotide sequence ID" value="NZ_RQFN01000032.1"/>
</dbReference>
<organism evidence="2 3">
    <name type="scientific">Leptospira montravelensis</name>
    <dbReference type="NCBI Taxonomy" id="2484961"/>
    <lineage>
        <taxon>Bacteria</taxon>
        <taxon>Pseudomonadati</taxon>
        <taxon>Spirochaetota</taxon>
        <taxon>Spirochaetia</taxon>
        <taxon>Leptospirales</taxon>
        <taxon>Leptospiraceae</taxon>
        <taxon>Leptospira</taxon>
    </lineage>
</organism>
<dbReference type="GO" id="GO:0005524">
    <property type="term" value="F:ATP binding"/>
    <property type="evidence" value="ECO:0007669"/>
    <property type="project" value="UniProtKB-KW"/>
</dbReference>
<dbReference type="Proteomes" id="UP000297465">
    <property type="component" value="Unassembled WGS sequence"/>
</dbReference>
<evidence type="ECO:0000259" key="1">
    <source>
        <dbReference type="Pfam" id="PF04326"/>
    </source>
</evidence>
<comment type="caution">
    <text evidence="2">The sequence shown here is derived from an EMBL/GenBank/DDBJ whole genome shotgun (WGS) entry which is preliminary data.</text>
</comment>
<gene>
    <name evidence="2" type="ORF">EHQ31_18775</name>
</gene>
<feature type="domain" description="Schlafen AlbA-2" evidence="1">
    <location>
        <begin position="14"/>
        <end position="145"/>
    </location>
</feature>
<dbReference type="Gene3D" id="3.30.950.30">
    <property type="entry name" value="Schlafen, AAA domain"/>
    <property type="match status" value="1"/>
</dbReference>
<keyword evidence="3" id="KW-1185">Reference proteome</keyword>
<evidence type="ECO:0000313" key="3">
    <source>
        <dbReference type="Proteomes" id="UP000297465"/>
    </source>
</evidence>
<reference evidence="3" key="1">
    <citation type="journal article" date="2019" name="PLoS Negl. Trop. Dis.">
        <title>Revisiting the worldwide diversity of Leptospira species in the environment.</title>
        <authorList>
            <person name="Vincent A.T."/>
            <person name="Schiettekatte O."/>
            <person name="Bourhy P."/>
            <person name="Veyrier F.J."/>
            <person name="Picardeau M."/>
        </authorList>
    </citation>
    <scope>NUCLEOTIDE SEQUENCE [LARGE SCALE GENOMIC DNA]</scope>
    <source>
        <strain evidence="3">201800278</strain>
    </source>
</reference>